<proteinExistence type="predicted"/>
<evidence type="ECO:0000313" key="7">
    <source>
        <dbReference type="EMBL" id="VTR14676.1"/>
    </source>
</evidence>
<protein>
    <submittedName>
        <fullName evidence="7">Hydrogenase 4 subunit F</fullName>
    </submittedName>
</protein>
<name>A0A4U9T5J0_SERFO</name>
<comment type="subcellular location">
    <subcellularLocation>
        <location evidence="1">Cell membrane</location>
        <topology evidence="1">Multi-pass membrane protein</topology>
    </subcellularLocation>
</comment>
<dbReference type="InterPro" id="IPR052175">
    <property type="entry name" value="ComplexI-like_HydComp"/>
</dbReference>
<sequence>MPFSAVLLAGGALALGGMPPFNIFLSEFMTVTAGLAAGHITLTIFLLLLLTVVLAGLVRMVASVLFGAKPEEVNKGELGILTTLPMLILLVIDAGDGHPYPTTGQPTAGKRGPHRDEQQAWHSCPAIELAMGRSESILCGRTSGRRSKVSYETHVLTLNNDEKLGKGYLAQSTREVPLRPAGCRVANRQSGHHHGQAELVTRDCGIPLLPARRLATGAVW</sequence>
<accession>A0A4U9T5J0</accession>
<dbReference type="PANTHER" id="PTHR42682:SF5">
    <property type="entry name" value="HYDROGENASE-4 COMPONENT F"/>
    <property type="match status" value="1"/>
</dbReference>
<evidence type="ECO:0000256" key="2">
    <source>
        <dbReference type="ARBA" id="ARBA00022475"/>
    </source>
</evidence>
<organism evidence="7">
    <name type="scientific">Serratia fonticola</name>
    <dbReference type="NCBI Taxonomy" id="47917"/>
    <lineage>
        <taxon>Bacteria</taxon>
        <taxon>Pseudomonadati</taxon>
        <taxon>Pseudomonadota</taxon>
        <taxon>Gammaproteobacteria</taxon>
        <taxon>Enterobacterales</taxon>
        <taxon>Yersiniaceae</taxon>
        <taxon>Serratia</taxon>
    </lineage>
</organism>
<keyword evidence="5 6" id="KW-0472">Membrane</keyword>
<dbReference type="AlphaFoldDB" id="A0A4U9T5J0"/>
<feature type="transmembrane region" description="Helical" evidence="6">
    <location>
        <begin position="40"/>
        <end position="66"/>
    </location>
</feature>
<keyword evidence="2" id="KW-1003">Cell membrane</keyword>
<evidence type="ECO:0000256" key="6">
    <source>
        <dbReference type="SAM" id="Phobius"/>
    </source>
</evidence>
<keyword evidence="4 6" id="KW-1133">Transmembrane helix</keyword>
<dbReference type="EMBL" id="CABEEZ010000005">
    <property type="protein sequence ID" value="VTR14676.1"/>
    <property type="molecule type" value="Genomic_DNA"/>
</dbReference>
<dbReference type="PANTHER" id="PTHR42682">
    <property type="entry name" value="HYDROGENASE-4 COMPONENT F"/>
    <property type="match status" value="1"/>
</dbReference>
<evidence type="ECO:0000256" key="1">
    <source>
        <dbReference type="ARBA" id="ARBA00004651"/>
    </source>
</evidence>
<evidence type="ECO:0000256" key="5">
    <source>
        <dbReference type="ARBA" id="ARBA00023136"/>
    </source>
</evidence>
<dbReference type="GO" id="GO:0005886">
    <property type="term" value="C:plasma membrane"/>
    <property type="evidence" value="ECO:0007669"/>
    <property type="project" value="UniProtKB-SubCell"/>
</dbReference>
<reference evidence="7" key="1">
    <citation type="submission" date="2019-05" db="EMBL/GenBank/DDBJ databases">
        <authorList>
            <consortium name="Pathogen Informatics"/>
        </authorList>
    </citation>
    <scope>NUCLEOTIDE SEQUENCE [LARGE SCALE GENOMIC DNA]</scope>
    <source>
        <strain evidence="7">NCTC12965</strain>
    </source>
</reference>
<keyword evidence="3 6" id="KW-0812">Transmembrane</keyword>
<gene>
    <name evidence="7" type="ORF">NCTC12965_00033</name>
</gene>
<evidence type="ECO:0000256" key="4">
    <source>
        <dbReference type="ARBA" id="ARBA00022989"/>
    </source>
</evidence>
<evidence type="ECO:0000256" key="3">
    <source>
        <dbReference type="ARBA" id="ARBA00022692"/>
    </source>
</evidence>